<dbReference type="Gene3D" id="3.60.130.30">
    <property type="match status" value="1"/>
</dbReference>
<protein>
    <submittedName>
        <fullName evidence="1">Uncharacterized protein</fullName>
    </submittedName>
</protein>
<organism evidence="1 2">
    <name type="scientific">Mycena metata</name>
    <dbReference type="NCBI Taxonomy" id="1033252"/>
    <lineage>
        <taxon>Eukaryota</taxon>
        <taxon>Fungi</taxon>
        <taxon>Dikarya</taxon>
        <taxon>Basidiomycota</taxon>
        <taxon>Agaricomycotina</taxon>
        <taxon>Agaricomycetes</taxon>
        <taxon>Agaricomycetidae</taxon>
        <taxon>Agaricales</taxon>
        <taxon>Marasmiineae</taxon>
        <taxon>Mycenaceae</taxon>
        <taxon>Mycena</taxon>
    </lineage>
</organism>
<keyword evidence="2" id="KW-1185">Reference proteome</keyword>
<sequence>MTVCDFQGCVILFRSQFLVSKILPARSTRKTGPIVDADRRVIGAYDAGPRDPTWQANVVEPAADLMEEAAAGIYDHNKLPRRGDYRSKTIGNSMGGGQEAPSPFFNILLHQVVLLGLLATEPFRRLAGHTNVIFQAYAPDLHGYYATTMNRLHQWNRKLKRNFLPTVSVFAAATFNFGPATVTLPHLDFANLAWGWCAVTALGNFDPDKGGHLILWDLMLIIRFPPGATIFLPSALLRHSNVAIQQGEKRFSFTQFTAAGIFRFVDNDFHTDREVNDSVLTPAEEAARVEARKTRWAEGLKMYKTWDRVFE</sequence>
<gene>
    <name evidence="1" type="ORF">B0H16DRAFT_1316665</name>
</gene>
<evidence type="ECO:0000313" key="2">
    <source>
        <dbReference type="Proteomes" id="UP001215598"/>
    </source>
</evidence>
<comment type="caution">
    <text evidence="1">The sequence shown here is derived from an EMBL/GenBank/DDBJ whole genome shotgun (WGS) entry which is preliminary data.</text>
</comment>
<evidence type="ECO:0000313" key="1">
    <source>
        <dbReference type="EMBL" id="KAJ7753860.1"/>
    </source>
</evidence>
<dbReference type="EMBL" id="JARKIB010000054">
    <property type="protein sequence ID" value="KAJ7753860.1"/>
    <property type="molecule type" value="Genomic_DNA"/>
</dbReference>
<accession>A0AAD7J3Y2</accession>
<dbReference type="AlphaFoldDB" id="A0AAD7J3Y2"/>
<name>A0AAD7J3Y2_9AGAR</name>
<proteinExistence type="predicted"/>
<reference evidence="1" key="1">
    <citation type="submission" date="2023-03" db="EMBL/GenBank/DDBJ databases">
        <title>Massive genome expansion in bonnet fungi (Mycena s.s.) driven by repeated elements and novel gene families across ecological guilds.</title>
        <authorList>
            <consortium name="Lawrence Berkeley National Laboratory"/>
            <person name="Harder C.B."/>
            <person name="Miyauchi S."/>
            <person name="Viragh M."/>
            <person name="Kuo A."/>
            <person name="Thoen E."/>
            <person name="Andreopoulos B."/>
            <person name="Lu D."/>
            <person name="Skrede I."/>
            <person name="Drula E."/>
            <person name="Henrissat B."/>
            <person name="Morin E."/>
            <person name="Kohler A."/>
            <person name="Barry K."/>
            <person name="LaButti K."/>
            <person name="Morin E."/>
            <person name="Salamov A."/>
            <person name="Lipzen A."/>
            <person name="Mereny Z."/>
            <person name="Hegedus B."/>
            <person name="Baldrian P."/>
            <person name="Stursova M."/>
            <person name="Weitz H."/>
            <person name="Taylor A."/>
            <person name="Grigoriev I.V."/>
            <person name="Nagy L.G."/>
            <person name="Martin F."/>
            <person name="Kauserud H."/>
        </authorList>
    </citation>
    <scope>NUCLEOTIDE SEQUENCE</scope>
    <source>
        <strain evidence="1">CBHHK182m</strain>
    </source>
</reference>
<dbReference type="Proteomes" id="UP001215598">
    <property type="component" value="Unassembled WGS sequence"/>
</dbReference>